<keyword evidence="2" id="KW-1185">Reference proteome</keyword>
<proteinExistence type="predicted"/>
<evidence type="ECO:0000313" key="2">
    <source>
        <dbReference type="Proteomes" id="UP001058980"/>
    </source>
</evidence>
<evidence type="ECO:0000313" key="1">
    <source>
        <dbReference type="EMBL" id="UVA77282.1"/>
    </source>
</evidence>
<dbReference type="RefSeq" id="WP_174984112.1">
    <property type="nucleotide sequence ID" value="NZ_CABPSA010000001.1"/>
</dbReference>
<protein>
    <submittedName>
        <fullName evidence="1">Uncharacterized protein</fullName>
    </submittedName>
</protein>
<dbReference type="EMBL" id="CP102780">
    <property type="protein sequence ID" value="UVA77282.1"/>
    <property type="molecule type" value="Genomic_DNA"/>
</dbReference>
<reference evidence="1" key="1">
    <citation type="submission" date="2022-08" db="EMBL/GenBank/DDBJ databases">
        <title>Multi-unit outbreak of Pandoraea commovens among non-cystic fibrosis intensive care patients from 2019 to 2021 in Berlin, Germany.</title>
        <authorList>
            <person name="Menzel P."/>
        </authorList>
    </citation>
    <scope>NUCLEOTIDE SEQUENCE</scope>
    <source>
        <strain evidence="1">LB-19-202-79</strain>
    </source>
</reference>
<accession>A0ABY5Q948</accession>
<organism evidence="1 2">
    <name type="scientific">Pandoraea commovens</name>
    <dbReference type="NCBI Taxonomy" id="2508289"/>
    <lineage>
        <taxon>Bacteria</taxon>
        <taxon>Pseudomonadati</taxon>
        <taxon>Pseudomonadota</taxon>
        <taxon>Betaproteobacteria</taxon>
        <taxon>Burkholderiales</taxon>
        <taxon>Burkholderiaceae</taxon>
        <taxon>Pandoraea</taxon>
    </lineage>
</organism>
<sequence>MTSPAKNIRLSDPEAREAMAAAKAVVTASKENALRFLQSVGIVTASGRLAKRYGG</sequence>
<dbReference type="Proteomes" id="UP001058980">
    <property type="component" value="Chromosome"/>
</dbReference>
<name>A0ABY5Q948_9BURK</name>
<gene>
    <name evidence="1" type="ORF">NTU39_14225</name>
</gene>